<feature type="binding site" evidence="13 15">
    <location>
        <begin position="386"/>
        <end position="390"/>
    </location>
    <ligand>
        <name>IMP</name>
        <dbReference type="ChEBI" id="CHEBI:58053"/>
    </ligand>
</feature>
<feature type="binding site" evidence="13 15">
    <location>
        <position position="414"/>
    </location>
    <ligand>
        <name>IMP</name>
        <dbReference type="ChEBI" id="CHEBI:58053"/>
    </ligand>
</feature>
<evidence type="ECO:0000256" key="20">
    <source>
        <dbReference type="RuleBase" id="RU003928"/>
    </source>
</evidence>
<feature type="binding site" description="in other chain" evidence="13 17">
    <location>
        <position position="306"/>
    </location>
    <ligand>
        <name>K(+)</name>
        <dbReference type="ChEBI" id="CHEBI:29103"/>
        <note>ligand shared between two tetrameric partners</note>
    </ligand>
</feature>
<evidence type="ECO:0000256" key="12">
    <source>
        <dbReference type="ARBA" id="ARBA00048028"/>
    </source>
</evidence>
<evidence type="ECO:0000256" key="8">
    <source>
        <dbReference type="ARBA" id="ARBA00022958"/>
    </source>
</evidence>
<evidence type="ECO:0000256" key="14">
    <source>
        <dbReference type="PIRSR" id="PIRSR000130-1"/>
    </source>
</evidence>
<reference evidence="23" key="1">
    <citation type="submission" date="2016-05" db="EMBL/GenBank/DDBJ databases">
        <title>Paenibacillus oryzae. sp. nov., isolated from the rice root.</title>
        <authorList>
            <person name="Zhang J."/>
            <person name="Zhang X."/>
        </authorList>
    </citation>
    <scope>NUCLEOTIDE SEQUENCE [LARGE SCALE GENOMIC DNA]</scope>
    <source>
        <strain evidence="23">KCTC13222</strain>
    </source>
</reference>
<feature type="active site" description="Proton acceptor" evidence="13 14">
    <location>
        <position position="402"/>
    </location>
</feature>
<feature type="active site" description="Thioimidate intermediate" evidence="13 14">
    <location>
        <position position="306"/>
    </location>
</feature>
<dbReference type="Pfam" id="PF00478">
    <property type="entry name" value="IMPDH"/>
    <property type="match status" value="1"/>
</dbReference>
<comment type="caution">
    <text evidence="13">Lacks conserved residue(s) required for the propagation of feature annotation.</text>
</comment>
<evidence type="ECO:0000256" key="17">
    <source>
        <dbReference type="PIRSR" id="PIRSR000130-4"/>
    </source>
</evidence>
<name>A0A1C0ZY66_9BACL</name>
<dbReference type="InterPro" id="IPR001093">
    <property type="entry name" value="IMP_DH_GMPRt"/>
</dbReference>
<dbReference type="Pfam" id="PF00571">
    <property type="entry name" value="CBS"/>
    <property type="match status" value="2"/>
</dbReference>
<dbReference type="SUPFAM" id="SSF54631">
    <property type="entry name" value="CBS-domain pair"/>
    <property type="match status" value="1"/>
</dbReference>
<dbReference type="FunFam" id="3.20.20.70:FF:000003">
    <property type="entry name" value="GMP reductase"/>
    <property type="match status" value="1"/>
</dbReference>
<dbReference type="PROSITE" id="PS51371">
    <property type="entry name" value="CBS"/>
    <property type="match status" value="2"/>
</dbReference>
<proteinExistence type="inferred from homology"/>
<dbReference type="SMART" id="SM00116">
    <property type="entry name" value="CBS"/>
    <property type="match status" value="2"/>
</dbReference>
<evidence type="ECO:0000256" key="11">
    <source>
        <dbReference type="ARBA" id="ARBA00023122"/>
    </source>
</evidence>
<evidence type="ECO:0000256" key="7">
    <source>
        <dbReference type="ARBA" id="ARBA00022755"/>
    </source>
</evidence>
<dbReference type="GO" id="GO:0006177">
    <property type="term" value="P:GMP biosynthetic process"/>
    <property type="evidence" value="ECO:0007669"/>
    <property type="project" value="UniProtKB-UniRule"/>
</dbReference>
<feature type="binding site" evidence="13">
    <location>
        <position position="468"/>
    </location>
    <ligand>
        <name>K(+)</name>
        <dbReference type="ChEBI" id="CHEBI:29103"/>
        <note>ligand shared between two tetrameric partners</note>
    </ligand>
</feature>
<evidence type="ECO:0000256" key="3">
    <source>
        <dbReference type="ARBA" id="ARBA00011881"/>
    </source>
</evidence>
<keyword evidence="4 13" id="KW-0479">Metal-binding</keyword>
<evidence type="ECO:0000256" key="13">
    <source>
        <dbReference type="HAMAP-Rule" id="MF_01964"/>
    </source>
</evidence>
<dbReference type="SUPFAM" id="SSF51412">
    <property type="entry name" value="Inosine monophosphate dehydrogenase (IMPDH)"/>
    <property type="match status" value="1"/>
</dbReference>
<dbReference type="CDD" id="cd00381">
    <property type="entry name" value="IMPDH"/>
    <property type="match status" value="1"/>
</dbReference>
<keyword evidence="23" id="KW-1185">Reference proteome</keyword>
<dbReference type="GO" id="GO:0000166">
    <property type="term" value="F:nucleotide binding"/>
    <property type="evidence" value="ECO:0007669"/>
    <property type="project" value="UniProtKB-UniRule"/>
</dbReference>
<feature type="binding site" evidence="13">
    <location>
        <position position="469"/>
    </location>
    <ligand>
        <name>K(+)</name>
        <dbReference type="ChEBI" id="CHEBI:29103"/>
        <note>ligand shared between two tetrameric partners</note>
    </ligand>
</feature>
<dbReference type="InterPro" id="IPR015875">
    <property type="entry name" value="IMP_DH/GMP_Rdtase_CS"/>
</dbReference>
<comment type="subunit">
    <text evidence="3 13">Homotetramer.</text>
</comment>
<dbReference type="AlphaFoldDB" id="A0A1C0ZY66"/>
<evidence type="ECO:0000313" key="23">
    <source>
        <dbReference type="Proteomes" id="UP000093309"/>
    </source>
</evidence>
<feature type="domain" description="CBS" evidence="21">
    <location>
        <begin position="95"/>
        <end position="151"/>
    </location>
</feature>
<dbReference type="STRING" id="512399.A8709_20130"/>
<dbReference type="InterPro" id="IPR000644">
    <property type="entry name" value="CBS_dom"/>
</dbReference>
<dbReference type="Gene3D" id="3.20.20.70">
    <property type="entry name" value="Aldolase class I"/>
    <property type="match status" value="1"/>
</dbReference>
<evidence type="ECO:0000256" key="16">
    <source>
        <dbReference type="PIRSR" id="PIRSR000130-3"/>
    </source>
</evidence>
<comment type="pathway">
    <text evidence="13 20">Purine metabolism; XMP biosynthesis via de novo pathway; XMP from IMP: step 1/1.</text>
</comment>
<feature type="binding site" evidence="13 15">
    <location>
        <begin position="339"/>
        <end position="341"/>
    </location>
    <ligand>
        <name>IMP</name>
        <dbReference type="ChEBI" id="CHEBI:58053"/>
    </ligand>
</feature>
<dbReference type="GO" id="GO:0006183">
    <property type="term" value="P:GTP biosynthetic process"/>
    <property type="evidence" value="ECO:0007669"/>
    <property type="project" value="TreeGrafter"/>
</dbReference>
<dbReference type="PANTHER" id="PTHR11911:SF111">
    <property type="entry name" value="INOSINE-5'-MONOPHOSPHATE DEHYDROGENASE"/>
    <property type="match status" value="1"/>
</dbReference>
<evidence type="ECO:0000256" key="5">
    <source>
        <dbReference type="ARBA" id="ARBA00022737"/>
    </source>
</evidence>
<dbReference type="InterPro" id="IPR046342">
    <property type="entry name" value="CBS_dom_sf"/>
</dbReference>
<evidence type="ECO:0000256" key="6">
    <source>
        <dbReference type="ARBA" id="ARBA00022749"/>
    </source>
</evidence>
<dbReference type="PIRSF" id="PIRSF000130">
    <property type="entry name" value="IMPDH"/>
    <property type="match status" value="1"/>
</dbReference>
<evidence type="ECO:0000256" key="9">
    <source>
        <dbReference type="ARBA" id="ARBA00023002"/>
    </source>
</evidence>
<dbReference type="EC" id="1.1.1.205" evidence="13 20"/>
<dbReference type="UniPathway" id="UPA00601">
    <property type="reaction ID" value="UER00295"/>
</dbReference>
<dbReference type="CDD" id="cd04601">
    <property type="entry name" value="CBS_pair_IMPDH"/>
    <property type="match status" value="1"/>
</dbReference>
<dbReference type="PROSITE" id="PS00487">
    <property type="entry name" value="IMP_DH_GMP_RED"/>
    <property type="match status" value="1"/>
</dbReference>
<dbReference type="InterPro" id="IPR005990">
    <property type="entry name" value="IMP_DH"/>
</dbReference>
<feature type="binding site" evidence="13">
    <location>
        <position position="470"/>
    </location>
    <ligand>
        <name>K(+)</name>
        <dbReference type="ChEBI" id="CHEBI:29103"/>
        <note>ligand shared between two tetrameric partners</note>
    </ligand>
</feature>
<feature type="binding site" evidence="13 15">
    <location>
        <position position="304"/>
    </location>
    <ligand>
        <name>IMP</name>
        <dbReference type="ChEBI" id="CHEBI:58053"/>
    </ligand>
</feature>
<feature type="binding site" description="in other chain" evidence="13 17">
    <location>
        <position position="301"/>
    </location>
    <ligand>
        <name>K(+)</name>
        <dbReference type="ChEBI" id="CHEBI:29103"/>
        <note>ligand shared between two tetrameric partners</note>
    </ligand>
</feature>
<evidence type="ECO:0000256" key="1">
    <source>
        <dbReference type="ARBA" id="ARBA00001958"/>
    </source>
</evidence>
<feature type="binding site" evidence="16">
    <location>
        <begin position="249"/>
        <end position="251"/>
    </location>
    <ligand>
        <name>NAD(+)</name>
        <dbReference type="ChEBI" id="CHEBI:57540"/>
    </ligand>
</feature>
<comment type="function">
    <text evidence="13">Catalyzes the conversion of inosine 5'-phosphate (IMP) to xanthosine 5'-phosphate (XMP), the first committed and rate-limiting step in the de novo synthesis of guanine nucleotides, and therefore plays an important role in the regulation of cell growth.</text>
</comment>
<dbReference type="GO" id="GO:0003938">
    <property type="term" value="F:IMP dehydrogenase activity"/>
    <property type="evidence" value="ECO:0007669"/>
    <property type="project" value="UniProtKB-UniRule"/>
</dbReference>
<dbReference type="OrthoDB" id="9805398at2"/>
<evidence type="ECO:0000256" key="4">
    <source>
        <dbReference type="ARBA" id="ARBA00022723"/>
    </source>
</evidence>
<comment type="cofactor">
    <cofactor evidence="1 13">
        <name>K(+)</name>
        <dbReference type="ChEBI" id="CHEBI:29103"/>
    </cofactor>
</comment>
<comment type="catalytic activity">
    <reaction evidence="12 13 20">
        <text>IMP + NAD(+) + H2O = XMP + NADH + H(+)</text>
        <dbReference type="Rhea" id="RHEA:11708"/>
        <dbReference type="ChEBI" id="CHEBI:15377"/>
        <dbReference type="ChEBI" id="CHEBI:15378"/>
        <dbReference type="ChEBI" id="CHEBI:57464"/>
        <dbReference type="ChEBI" id="CHEBI:57540"/>
        <dbReference type="ChEBI" id="CHEBI:57945"/>
        <dbReference type="ChEBI" id="CHEBI:58053"/>
        <dbReference type="EC" id="1.1.1.205"/>
    </reaction>
</comment>
<keyword evidence="10 13" id="KW-0520">NAD</keyword>
<comment type="activity regulation">
    <text evidence="13">Mycophenolic acid (MPA) is a non-competitive inhibitor that prevents formation of the closed enzyme conformation by binding to the same site as the amobile flap. In contrast, mizoribine monophosphate (MZP) is a competitive inhibitor that induces the closed conformation. MPA is a potent inhibitor of mammalian IMPDHs but a poor inhibitor of the bacterial enzymes. MZP is a more potent inhibitor of bacterial IMPDH.</text>
</comment>
<keyword evidence="7 13" id="KW-0658">Purine biosynthesis</keyword>
<protein>
    <recommendedName>
        <fullName evidence="13 20">Inosine-5'-monophosphate dehydrogenase</fullName>
        <shortName evidence="13">IMP dehydrogenase</shortName>
        <shortName evidence="13">IMPD</shortName>
        <shortName evidence="13">IMPDH</shortName>
        <ecNumber evidence="13 20">1.1.1.205</ecNumber>
    </recommendedName>
</protein>
<comment type="similarity">
    <text evidence="2 13 19">Belongs to the IMPDH/GMPR family.</text>
</comment>
<keyword evidence="11 18" id="KW-0129">CBS domain</keyword>
<evidence type="ECO:0000256" key="15">
    <source>
        <dbReference type="PIRSR" id="PIRSR000130-2"/>
    </source>
</evidence>
<evidence type="ECO:0000256" key="2">
    <source>
        <dbReference type="ARBA" id="ARBA00005502"/>
    </source>
</evidence>
<feature type="binding site" description="in other chain" evidence="13 17">
    <location>
        <position position="303"/>
    </location>
    <ligand>
        <name>K(+)</name>
        <dbReference type="ChEBI" id="CHEBI:29103"/>
        <note>ligand shared between two tetrameric partners</note>
    </ligand>
</feature>
<organism evidence="22 23">
    <name type="scientific">Paenibacillus pectinilyticus</name>
    <dbReference type="NCBI Taxonomy" id="512399"/>
    <lineage>
        <taxon>Bacteria</taxon>
        <taxon>Bacillati</taxon>
        <taxon>Bacillota</taxon>
        <taxon>Bacilli</taxon>
        <taxon>Bacillales</taxon>
        <taxon>Paenibacillaceae</taxon>
        <taxon>Paenibacillus</taxon>
    </lineage>
</organism>
<evidence type="ECO:0000259" key="21">
    <source>
        <dbReference type="PROSITE" id="PS51371"/>
    </source>
</evidence>
<accession>A0A1C0ZY66</accession>
<keyword evidence="9 13" id="KW-0560">Oxidoreductase</keyword>
<dbReference type="RefSeq" id="WP_065854405.1">
    <property type="nucleotide sequence ID" value="NZ_LYPC01000025.1"/>
</dbReference>
<dbReference type="InterPro" id="IPR013785">
    <property type="entry name" value="Aldolase_TIM"/>
</dbReference>
<keyword evidence="8 13" id="KW-0630">Potassium</keyword>
<evidence type="ECO:0000256" key="10">
    <source>
        <dbReference type="ARBA" id="ARBA00023027"/>
    </source>
</evidence>
<keyword evidence="5" id="KW-0677">Repeat</keyword>
<keyword evidence="6 13" id="KW-0332">GMP biosynthesis</keyword>
<dbReference type="Proteomes" id="UP000093309">
    <property type="component" value="Unassembled WGS sequence"/>
</dbReference>
<dbReference type="NCBIfam" id="TIGR01302">
    <property type="entry name" value="IMP_dehydrog"/>
    <property type="match status" value="1"/>
</dbReference>
<evidence type="ECO:0000313" key="22">
    <source>
        <dbReference type="EMBL" id="OCT13065.1"/>
    </source>
</evidence>
<feature type="binding site" evidence="13">
    <location>
        <position position="249"/>
    </location>
    <ligand>
        <name>NAD(+)</name>
        <dbReference type="ChEBI" id="CHEBI:57540"/>
    </ligand>
</feature>
<feature type="binding site" evidence="13 16">
    <location>
        <begin position="299"/>
        <end position="301"/>
    </location>
    <ligand>
        <name>NAD(+)</name>
        <dbReference type="ChEBI" id="CHEBI:57540"/>
    </ligand>
</feature>
<dbReference type="HAMAP" id="MF_01964">
    <property type="entry name" value="IMPDH"/>
    <property type="match status" value="1"/>
</dbReference>
<dbReference type="PANTHER" id="PTHR11911">
    <property type="entry name" value="INOSINE-5-MONOPHOSPHATE DEHYDROGENASE RELATED"/>
    <property type="match status" value="1"/>
</dbReference>
<dbReference type="GO" id="GO:0046872">
    <property type="term" value="F:metal ion binding"/>
    <property type="evidence" value="ECO:0007669"/>
    <property type="project" value="UniProtKB-UniRule"/>
</dbReference>
<dbReference type="EMBL" id="LYPC01000025">
    <property type="protein sequence ID" value="OCT13065.1"/>
    <property type="molecule type" value="Genomic_DNA"/>
</dbReference>
<dbReference type="SMART" id="SM01240">
    <property type="entry name" value="IMPDH"/>
    <property type="match status" value="1"/>
</dbReference>
<comment type="caution">
    <text evidence="22">The sequence shown here is derived from an EMBL/GenBank/DDBJ whole genome shotgun (WGS) entry which is preliminary data.</text>
</comment>
<feature type="binding site" evidence="13 15">
    <location>
        <begin position="362"/>
        <end position="363"/>
    </location>
    <ligand>
        <name>IMP</name>
        <dbReference type="ChEBI" id="CHEBI:58053"/>
    </ligand>
</feature>
<sequence>MREDKFGKEGLTFDDVLLVPRKSEVFGKEIDVSTVLAPGVKLNIPFISSAMDTVTESALAIAMAREGGIGIIHKNMPIELQAEHVDRVKRSESGVITNPFSLTPEHHVYDAEELMAKYRISGVPIVNAENRLVGILTNRDLRFVHDYSIKIKEVMTQEGLVTAPVGTTLAQAEGILQKHKIEKLPLVDENFGLKGLITIKDIEKAIQFPNSAKDTQGRLLVGAAVGVSKDVLERAAALVKAGIDVIVVDSAHGHHINIAETVKKLRAQYPELPIIAGNVATGDGTRDLIQAGASMVKVGIGPGSICTTRVIAGIGVPQITAIYDCAQAAAEFGVPIIADGGIKYSGDVVKAIAAGASAVMIGSLFAGTDESPGESEIFQGRKFKVYRGMGSLGAMKEGSKDRYFQENESKLVPEGIEGRVAYKGPMADTVYQLVGGLRSGMGYCGARNIQELIHDTQFVRITGAGLKESHPHDIQITKEAPNYSM</sequence>
<feature type="domain" description="CBS" evidence="21">
    <location>
        <begin position="155"/>
        <end position="215"/>
    </location>
</feature>
<evidence type="ECO:0000256" key="18">
    <source>
        <dbReference type="PROSITE-ProRule" id="PRU00703"/>
    </source>
</evidence>
<evidence type="ECO:0000256" key="19">
    <source>
        <dbReference type="RuleBase" id="RU003927"/>
    </source>
</evidence>
<gene>
    <name evidence="13" type="primary">guaB</name>
    <name evidence="22" type="ORF">A8709_20130</name>
</gene>